<evidence type="ECO:0000313" key="2">
    <source>
        <dbReference type="Proteomes" id="UP001497516"/>
    </source>
</evidence>
<keyword evidence="2" id="KW-1185">Reference proteome</keyword>
<accession>A0AAV2DBK9</accession>
<proteinExistence type="predicted"/>
<protein>
    <submittedName>
        <fullName evidence="1">Uncharacterized protein</fullName>
    </submittedName>
</protein>
<organism evidence="1 2">
    <name type="scientific">Linum trigynum</name>
    <dbReference type="NCBI Taxonomy" id="586398"/>
    <lineage>
        <taxon>Eukaryota</taxon>
        <taxon>Viridiplantae</taxon>
        <taxon>Streptophyta</taxon>
        <taxon>Embryophyta</taxon>
        <taxon>Tracheophyta</taxon>
        <taxon>Spermatophyta</taxon>
        <taxon>Magnoliopsida</taxon>
        <taxon>eudicotyledons</taxon>
        <taxon>Gunneridae</taxon>
        <taxon>Pentapetalae</taxon>
        <taxon>rosids</taxon>
        <taxon>fabids</taxon>
        <taxon>Malpighiales</taxon>
        <taxon>Linaceae</taxon>
        <taxon>Linum</taxon>
    </lineage>
</organism>
<reference evidence="1 2" key="1">
    <citation type="submission" date="2024-04" db="EMBL/GenBank/DDBJ databases">
        <authorList>
            <person name="Fracassetti M."/>
        </authorList>
    </citation>
    <scope>NUCLEOTIDE SEQUENCE [LARGE SCALE GENOMIC DNA]</scope>
</reference>
<gene>
    <name evidence="1" type="ORF">LTRI10_LOCUS12704</name>
</gene>
<dbReference type="EMBL" id="OZ034815">
    <property type="protein sequence ID" value="CAL1370588.1"/>
    <property type="molecule type" value="Genomic_DNA"/>
</dbReference>
<evidence type="ECO:0000313" key="1">
    <source>
        <dbReference type="EMBL" id="CAL1370588.1"/>
    </source>
</evidence>
<name>A0AAV2DBK9_9ROSI</name>
<dbReference type="AlphaFoldDB" id="A0AAV2DBK9"/>
<dbReference type="Proteomes" id="UP001497516">
    <property type="component" value="Chromosome 2"/>
</dbReference>
<sequence length="113" mass="12313">MIWPRLQIAVSVSPTPQIDAMNRISMSRLKSAWRIVKSSPLFGPQNTVLQHYGDFSSPPSSETEEETVLTGSGEGELDLGMTVSFQILYSSAVETASGRNPLQAIGRNCSQLQ</sequence>